<protein>
    <submittedName>
        <fullName evidence="2">Uncharacterized protein</fullName>
    </submittedName>
</protein>
<evidence type="ECO:0000313" key="3">
    <source>
        <dbReference type="Proteomes" id="UP000193411"/>
    </source>
</evidence>
<keyword evidence="3" id="KW-1185">Reference proteome</keyword>
<reference evidence="2 3" key="1">
    <citation type="submission" date="2016-07" db="EMBL/GenBank/DDBJ databases">
        <title>Pervasive Adenine N6-methylation of Active Genes in Fungi.</title>
        <authorList>
            <consortium name="DOE Joint Genome Institute"/>
            <person name="Mondo S.J."/>
            <person name="Dannebaum R.O."/>
            <person name="Kuo R.C."/>
            <person name="Labutti K."/>
            <person name="Haridas S."/>
            <person name="Kuo A."/>
            <person name="Salamov A."/>
            <person name="Ahrendt S.R."/>
            <person name="Lipzen A."/>
            <person name="Sullivan W."/>
            <person name="Andreopoulos W.B."/>
            <person name="Clum A."/>
            <person name="Lindquist E."/>
            <person name="Daum C."/>
            <person name="Ramamoorthy G.K."/>
            <person name="Gryganskyi A."/>
            <person name="Culley D."/>
            <person name="Magnuson J.K."/>
            <person name="James T.Y."/>
            <person name="O'Malley M.A."/>
            <person name="Stajich J.E."/>
            <person name="Spatafora J.W."/>
            <person name="Visel A."/>
            <person name="Grigoriev I.V."/>
        </authorList>
    </citation>
    <scope>NUCLEOTIDE SEQUENCE [LARGE SCALE GENOMIC DNA]</scope>
    <source>
        <strain evidence="2 3">PL171</strain>
    </source>
</reference>
<evidence type="ECO:0000313" key="2">
    <source>
        <dbReference type="EMBL" id="ORZ31684.1"/>
    </source>
</evidence>
<evidence type="ECO:0000256" key="1">
    <source>
        <dbReference type="SAM" id="MobiDB-lite"/>
    </source>
</evidence>
<sequence>MSPSPSPGRPHPHPHPHPTNSHSSPRSQFTATTLVRPTPIVAQRPPPPGHSVPGHHDLSSIEQILVGLDRFASRLAHENQALSHKLLLLETIHSQQQAVSCPRCNCQYQQTQHPQHQTQRQSHSSGAHQHQPAPAPSSPSPDSSFDLVSADDRWGDSHAHPTPIAAEPPQSFFEPQPQTRKDSLSISHLLPATPKSPALNASDASVSLKTMPTAPPTNANVNASASALGAMLSSSPQPAPSPRPPHSPVPSSALAASSLQSLCQDLTRLIWTSTRPLVILDQQQEMQQSADANGTSGAETSMKTKDKTAMTLEEEEIADPVPDIGADPTTEQVAAVLRAAEERLLRLSDMFQQALHDRDILQNHLNSYYHHMAIDRCIRRDAIRNTGAPSNAATANNASGSGDKANPPGGGGGGVGGAPPSPPPILMDPPMSPLGAVSFRVGSYGAGSFGYGRGSGGVGGHDFGGIGGMDSLGGRYIGSAMGRGAEPDAMMQFMHMDDLEI</sequence>
<feature type="compositionally biased region" description="Low complexity" evidence="1">
    <location>
        <begin position="223"/>
        <end position="236"/>
    </location>
</feature>
<proteinExistence type="predicted"/>
<feature type="compositionally biased region" description="Polar residues" evidence="1">
    <location>
        <begin position="202"/>
        <end position="222"/>
    </location>
</feature>
<gene>
    <name evidence="2" type="ORF">BCR44DRAFT_1261406</name>
</gene>
<accession>A0A1Y2HCH5</accession>
<feature type="compositionally biased region" description="Low complexity" evidence="1">
    <location>
        <begin position="112"/>
        <end position="125"/>
    </location>
</feature>
<feature type="compositionally biased region" description="Low complexity" evidence="1">
    <location>
        <begin position="389"/>
        <end position="402"/>
    </location>
</feature>
<feature type="region of interest" description="Disordered" evidence="1">
    <location>
        <begin position="1"/>
        <end position="56"/>
    </location>
</feature>
<comment type="caution">
    <text evidence="2">The sequence shown here is derived from an EMBL/GenBank/DDBJ whole genome shotgun (WGS) entry which is preliminary data.</text>
</comment>
<feature type="compositionally biased region" description="Low complexity" evidence="1">
    <location>
        <begin position="18"/>
        <end position="27"/>
    </location>
</feature>
<feature type="compositionally biased region" description="Basic and acidic residues" evidence="1">
    <location>
        <begin position="150"/>
        <end position="159"/>
    </location>
</feature>
<dbReference type="EMBL" id="MCFL01000056">
    <property type="protein sequence ID" value="ORZ31684.1"/>
    <property type="molecule type" value="Genomic_DNA"/>
</dbReference>
<feature type="region of interest" description="Disordered" evidence="1">
    <location>
        <begin position="112"/>
        <end position="253"/>
    </location>
</feature>
<organism evidence="2 3">
    <name type="scientific">Catenaria anguillulae PL171</name>
    <dbReference type="NCBI Taxonomy" id="765915"/>
    <lineage>
        <taxon>Eukaryota</taxon>
        <taxon>Fungi</taxon>
        <taxon>Fungi incertae sedis</taxon>
        <taxon>Blastocladiomycota</taxon>
        <taxon>Blastocladiomycetes</taxon>
        <taxon>Blastocladiales</taxon>
        <taxon>Catenariaceae</taxon>
        <taxon>Catenaria</taxon>
    </lineage>
</organism>
<feature type="compositionally biased region" description="Low complexity" evidence="1">
    <location>
        <begin position="167"/>
        <end position="178"/>
    </location>
</feature>
<feature type="compositionally biased region" description="Pro residues" evidence="1">
    <location>
        <begin position="237"/>
        <end position="248"/>
    </location>
</feature>
<feature type="region of interest" description="Disordered" evidence="1">
    <location>
        <begin position="389"/>
        <end position="427"/>
    </location>
</feature>
<name>A0A1Y2HCH5_9FUNG</name>
<dbReference type="Proteomes" id="UP000193411">
    <property type="component" value="Unassembled WGS sequence"/>
</dbReference>
<feature type="compositionally biased region" description="Gly residues" evidence="1">
    <location>
        <begin position="408"/>
        <end position="417"/>
    </location>
</feature>
<dbReference type="AlphaFoldDB" id="A0A1Y2HCH5"/>